<dbReference type="Pfam" id="PF00933">
    <property type="entry name" value="Glyco_hydro_3"/>
    <property type="match status" value="1"/>
</dbReference>
<dbReference type="InterPro" id="IPR026891">
    <property type="entry name" value="Fn3-like"/>
</dbReference>
<comment type="caution">
    <text evidence="20">The sequence shown here is derived from an EMBL/GenBank/DDBJ whole genome shotgun (WGS) entry which is preliminary data.</text>
</comment>
<evidence type="ECO:0000313" key="20">
    <source>
        <dbReference type="EMBL" id="KAL1799988.1"/>
    </source>
</evidence>
<organism evidence="20 21">
    <name type="scientific">Alternaria dauci</name>
    <dbReference type="NCBI Taxonomy" id="48095"/>
    <lineage>
        <taxon>Eukaryota</taxon>
        <taxon>Fungi</taxon>
        <taxon>Dikarya</taxon>
        <taxon>Ascomycota</taxon>
        <taxon>Pezizomycotina</taxon>
        <taxon>Dothideomycetes</taxon>
        <taxon>Pleosporomycetidae</taxon>
        <taxon>Pleosporales</taxon>
        <taxon>Pleosporineae</taxon>
        <taxon>Pleosporaceae</taxon>
        <taxon>Alternaria</taxon>
        <taxon>Alternaria sect. Porri</taxon>
    </lineage>
</organism>
<comment type="similarity">
    <text evidence="4">Belongs to the glycosyl hydrolase 3 family.</text>
</comment>
<dbReference type="InterPro" id="IPR036962">
    <property type="entry name" value="Glyco_hydro_3_N_sf"/>
</dbReference>
<evidence type="ECO:0000256" key="4">
    <source>
        <dbReference type="ARBA" id="ARBA00005336"/>
    </source>
</evidence>
<evidence type="ECO:0000256" key="15">
    <source>
        <dbReference type="ARBA" id="ARBA00041276"/>
    </source>
</evidence>
<evidence type="ECO:0000256" key="1">
    <source>
        <dbReference type="ARBA" id="ARBA00000448"/>
    </source>
</evidence>
<keyword evidence="11" id="KW-0326">Glycosidase</keyword>
<keyword evidence="7 18" id="KW-0732">Signal</keyword>
<dbReference type="SMART" id="SM01217">
    <property type="entry name" value="Fn3_like"/>
    <property type="match status" value="1"/>
</dbReference>
<evidence type="ECO:0000256" key="16">
    <source>
        <dbReference type="ARBA" id="ARBA00041601"/>
    </source>
</evidence>
<dbReference type="GeneID" id="96080652"/>
<dbReference type="SUPFAM" id="SSF51445">
    <property type="entry name" value="(Trans)glycosidases"/>
    <property type="match status" value="1"/>
</dbReference>
<evidence type="ECO:0000256" key="18">
    <source>
        <dbReference type="SAM" id="SignalP"/>
    </source>
</evidence>
<evidence type="ECO:0000256" key="5">
    <source>
        <dbReference type="ARBA" id="ARBA00012744"/>
    </source>
</evidence>
<comment type="function">
    <text evidence="13">Beta-glucosidases are one of a number of cellulolytic enzymes involved in the degradation of cellulosic biomass. Catalyzes the last step releasing glucose from the inhibitory cellobiose.</text>
</comment>
<evidence type="ECO:0000256" key="8">
    <source>
        <dbReference type="ARBA" id="ARBA00022801"/>
    </source>
</evidence>
<dbReference type="EMBL" id="JBHGVX010000001">
    <property type="protein sequence ID" value="KAL1799988.1"/>
    <property type="molecule type" value="Genomic_DNA"/>
</dbReference>
<feature type="chain" id="PRO_5046734892" description="Probable beta-glucosidase G" evidence="18">
    <location>
        <begin position="22"/>
        <end position="819"/>
    </location>
</feature>
<name>A0ABR3UU82_9PLEO</name>
<dbReference type="EC" id="3.2.1.21" evidence="5"/>
<evidence type="ECO:0000256" key="7">
    <source>
        <dbReference type="ARBA" id="ARBA00022729"/>
    </source>
</evidence>
<dbReference type="PANTHER" id="PTHR42715:SF12">
    <property type="entry name" value="BETA-GLUCOSIDASE G-RELATED"/>
    <property type="match status" value="1"/>
</dbReference>
<accession>A0ABR3UU82</accession>
<keyword evidence="8" id="KW-0378">Hydrolase</keyword>
<evidence type="ECO:0000256" key="2">
    <source>
        <dbReference type="ARBA" id="ARBA00004613"/>
    </source>
</evidence>
<dbReference type="SUPFAM" id="SSF52279">
    <property type="entry name" value="Beta-D-glucan exohydrolase, C-terminal domain"/>
    <property type="match status" value="1"/>
</dbReference>
<evidence type="ECO:0000256" key="9">
    <source>
        <dbReference type="ARBA" id="ARBA00023180"/>
    </source>
</evidence>
<dbReference type="Gene3D" id="2.60.40.10">
    <property type="entry name" value="Immunoglobulins"/>
    <property type="match status" value="1"/>
</dbReference>
<dbReference type="InterPro" id="IPR013783">
    <property type="entry name" value="Ig-like_fold"/>
</dbReference>
<comment type="catalytic activity">
    <reaction evidence="1">
        <text>Hydrolysis of terminal, non-reducing beta-D-glucosyl residues with release of beta-D-glucose.</text>
        <dbReference type="EC" id="3.2.1.21"/>
    </reaction>
</comment>
<dbReference type="InterPro" id="IPR050288">
    <property type="entry name" value="Cellulose_deg_GH3"/>
</dbReference>
<keyword evidence="9" id="KW-0325">Glycoprotein</keyword>
<evidence type="ECO:0000256" key="14">
    <source>
        <dbReference type="ARBA" id="ARBA00039579"/>
    </source>
</evidence>
<evidence type="ECO:0000256" key="6">
    <source>
        <dbReference type="ARBA" id="ARBA00022525"/>
    </source>
</evidence>
<feature type="domain" description="Fibronectin type III-like" evidence="19">
    <location>
        <begin position="734"/>
        <end position="805"/>
    </location>
</feature>
<dbReference type="Gene3D" id="3.40.50.1700">
    <property type="entry name" value="Glycoside hydrolase family 3 C-terminal domain"/>
    <property type="match status" value="1"/>
</dbReference>
<dbReference type="RefSeq" id="XP_069310572.1">
    <property type="nucleotide sequence ID" value="XM_069447614.1"/>
</dbReference>
<dbReference type="Pfam" id="PF14310">
    <property type="entry name" value="Fn3-like"/>
    <property type="match status" value="1"/>
</dbReference>
<reference evidence="20 21" key="1">
    <citation type="submission" date="2024-09" db="EMBL/GenBank/DDBJ databases">
        <title>T2T genomes of carrot and Alternaria dauci and their utility for understanding host-pathogen interaction during carrot leaf blight disease.</title>
        <authorList>
            <person name="Liu W."/>
            <person name="Xu S."/>
            <person name="Ou C."/>
            <person name="Liu X."/>
            <person name="Zhuang F."/>
            <person name="Deng X.W."/>
        </authorList>
    </citation>
    <scope>NUCLEOTIDE SEQUENCE [LARGE SCALE GENOMIC DNA]</scope>
    <source>
        <strain evidence="20 21">A2016</strain>
    </source>
</reference>
<dbReference type="InterPro" id="IPR017853">
    <property type="entry name" value="GH"/>
</dbReference>
<dbReference type="PANTHER" id="PTHR42715">
    <property type="entry name" value="BETA-GLUCOSIDASE"/>
    <property type="match status" value="1"/>
</dbReference>
<proteinExistence type="inferred from homology"/>
<evidence type="ECO:0000256" key="12">
    <source>
        <dbReference type="ARBA" id="ARBA00023326"/>
    </source>
</evidence>
<dbReference type="Proteomes" id="UP001578633">
    <property type="component" value="Chromosome 1"/>
</dbReference>
<comment type="subcellular location">
    <subcellularLocation>
        <location evidence="2">Secreted</location>
    </subcellularLocation>
</comment>
<evidence type="ECO:0000259" key="19">
    <source>
        <dbReference type="SMART" id="SM01217"/>
    </source>
</evidence>
<feature type="signal peptide" evidence="18">
    <location>
        <begin position="1"/>
        <end position="21"/>
    </location>
</feature>
<evidence type="ECO:0000256" key="17">
    <source>
        <dbReference type="ARBA" id="ARBA00041808"/>
    </source>
</evidence>
<keyword evidence="21" id="KW-1185">Reference proteome</keyword>
<evidence type="ECO:0000256" key="13">
    <source>
        <dbReference type="ARBA" id="ARBA00024983"/>
    </source>
</evidence>
<keyword evidence="6" id="KW-0964">Secreted</keyword>
<dbReference type="InterPro" id="IPR036881">
    <property type="entry name" value="Glyco_hydro_3_C_sf"/>
</dbReference>
<evidence type="ECO:0000256" key="11">
    <source>
        <dbReference type="ARBA" id="ARBA00023295"/>
    </source>
</evidence>
<keyword evidence="12" id="KW-0624">Polysaccharide degradation</keyword>
<gene>
    <name evidence="20" type="ORF">ACET3X_000330</name>
</gene>
<evidence type="ECO:0000256" key="3">
    <source>
        <dbReference type="ARBA" id="ARBA00004987"/>
    </source>
</evidence>
<sequence length="819" mass="88497">MAPSLVSTVLKGSALLAAVNAQNFGGSGGRDEDAFQYVQPLNTTILTEYGSSPPVYPSPNITGAGGWEMGLEKAKAFVAQLTIEEKADMVTGQAGPCVGNIVAIPRIGFPGLCLQDGPLGIRVADYASVFSAGVSAGATWDKAIMYERGHAMGEEFRAKGSQIFLGPVAGPLGRSGYAGRNWEGFSSDPYLSGVAMEKTINGIQDAGVQACAKHWIGNEQEVLRNPLYENEDDPSETTTAALSSNIDDRTMHELYMWPFANAAKARAASFMCSYQRINGSYGCQNSAAQNGLLKTELGFQGYIMSDWGATHAGVASIEAGLDMNMPGGLGSYGMAFGIPSYFGGNITAAVNNGSLDISRVDDMILRIMTPYFQLGQDRDFPTIDPSSGDLNTFSPRSTWTREFNLTGEVSRDVRGNHGELIRRHGAAGSVLLKNIDRTLPLKAPRNVAVFGNDASEPVRSSVLNQQNYEFGSLFAGGGSGTGQFSYMVTPLRAIQDRVAADGGITQFFLNNTHIISNNVSQLVIPRAIPEVCIVMLKTWAEEGADRAHLANDWDGDKVVESVASYCNNTVVVTHSAGINTLPWSDHPNVTAILAAHFPGQESGNSLVDILYGHVNPSGHLPYTIANNGSDWNAPPTTAINTTGYADWQSWFDEKLEIDYRHFDLQNMSVRYEFGFGLSYTTFEISDIESSPLEHNITSYPEQLPIQPGGNPALWEAIYNVTVSVANTGDVAGAVVPQLYVGLPSSAPAGTPIRQLRGFEKVYLEEGESQKVHFELQRRDLSYWDVVSQQWVIPEGEFTIWVGLSSRDLKVQDSFTVVGQ</sequence>
<dbReference type="Gene3D" id="3.20.20.300">
    <property type="entry name" value="Glycoside hydrolase, family 3, N-terminal domain"/>
    <property type="match status" value="1"/>
</dbReference>
<dbReference type="InterPro" id="IPR001764">
    <property type="entry name" value="Glyco_hydro_3_N"/>
</dbReference>
<dbReference type="Pfam" id="PF01915">
    <property type="entry name" value="Glyco_hydro_3_C"/>
    <property type="match status" value="1"/>
</dbReference>
<dbReference type="InterPro" id="IPR002772">
    <property type="entry name" value="Glyco_hydro_3_C"/>
</dbReference>
<dbReference type="PRINTS" id="PR00133">
    <property type="entry name" value="GLHYDRLASE3"/>
</dbReference>
<evidence type="ECO:0000256" key="10">
    <source>
        <dbReference type="ARBA" id="ARBA00023277"/>
    </source>
</evidence>
<protein>
    <recommendedName>
        <fullName evidence="14">Probable beta-glucosidase G</fullName>
        <ecNumber evidence="5">3.2.1.21</ecNumber>
    </recommendedName>
    <alternativeName>
        <fullName evidence="15">Beta-D-glucoside glucohydrolase G</fullName>
    </alternativeName>
    <alternativeName>
        <fullName evidence="16">Cellobiase G</fullName>
    </alternativeName>
    <alternativeName>
        <fullName evidence="17">Gentiobiase G</fullName>
    </alternativeName>
</protein>
<keyword evidence="10" id="KW-0119">Carbohydrate metabolism</keyword>
<comment type="pathway">
    <text evidence="3">Glycan metabolism; cellulose degradation.</text>
</comment>
<evidence type="ECO:0000313" key="21">
    <source>
        <dbReference type="Proteomes" id="UP001578633"/>
    </source>
</evidence>